<dbReference type="AlphaFoldDB" id="A0A937HDF1"/>
<gene>
    <name evidence="1" type="ORF">ISQ19_03605</name>
</gene>
<sequence>MSQEPLKLYGRSAEDMQVISAFLQDAVAQLGDMAYLADEQRFVVLVNRFCWEVEAAPMRVRSALQLANVTSIRQKKLNLTRREGVVALLAVGFEPQTLPGGEISLQFAGGGEIRLAVEACEAILEDITAPWAAASRPYHEANEEFDE</sequence>
<dbReference type="EMBL" id="JADHOK010000034">
    <property type="protein sequence ID" value="MBL6761764.1"/>
    <property type="molecule type" value="Genomic_DNA"/>
</dbReference>
<name>A0A937HDF1_9PROT</name>
<dbReference type="Proteomes" id="UP000785783">
    <property type="component" value="Unassembled WGS sequence"/>
</dbReference>
<comment type="caution">
    <text evidence="1">The sequence shown here is derived from an EMBL/GenBank/DDBJ whole genome shotgun (WGS) entry which is preliminary data.</text>
</comment>
<dbReference type="Pfam" id="PF11164">
    <property type="entry name" value="DUF2948"/>
    <property type="match status" value="1"/>
</dbReference>
<accession>A0A937HDF1</accession>
<reference evidence="1" key="1">
    <citation type="submission" date="2020-10" db="EMBL/GenBank/DDBJ databases">
        <title>Microbiome of the Black Sea water column analyzed by genome centric metagenomics.</title>
        <authorList>
            <person name="Cabello-Yeves P.J."/>
            <person name="Callieri C."/>
            <person name="Picazo A."/>
            <person name="Mehrshad M."/>
            <person name="Haro-Moreno J.M."/>
            <person name="Roda-Garcia J."/>
            <person name="Dzembekova N."/>
            <person name="Slabakova V."/>
            <person name="Slabakova N."/>
            <person name="Moncheva S."/>
            <person name="Rodriguez-Valera F."/>
        </authorList>
    </citation>
    <scope>NUCLEOTIDE SEQUENCE</scope>
    <source>
        <strain evidence="1">BS307-5m-G5</strain>
    </source>
</reference>
<protein>
    <submittedName>
        <fullName evidence="1">DUF2948 family protein</fullName>
    </submittedName>
</protein>
<organism evidence="1 2">
    <name type="scientific">PS1 clade bacterium</name>
    <dbReference type="NCBI Taxonomy" id="2175152"/>
    <lineage>
        <taxon>Bacteria</taxon>
        <taxon>Pseudomonadati</taxon>
        <taxon>Pseudomonadota</taxon>
        <taxon>Alphaproteobacteria</taxon>
        <taxon>PS1 clade</taxon>
    </lineage>
</organism>
<evidence type="ECO:0000313" key="2">
    <source>
        <dbReference type="Proteomes" id="UP000785783"/>
    </source>
</evidence>
<proteinExistence type="predicted"/>
<dbReference type="InterPro" id="IPR021335">
    <property type="entry name" value="DUF2948"/>
</dbReference>
<evidence type="ECO:0000313" key="1">
    <source>
        <dbReference type="EMBL" id="MBL6761764.1"/>
    </source>
</evidence>